<accession>A0A3P3VXJ4</accession>
<dbReference type="AlphaFoldDB" id="A0A3P3VXJ4"/>
<name>A0A3P3VXJ4_9FLAO</name>
<dbReference type="PROSITE" id="PS51257">
    <property type="entry name" value="PROKAR_LIPOPROTEIN"/>
    <property type="match status" value="1"/>
</dbReference>
<evidence type="ECO:0000313" key="1">
    <source>
        <dbReference type="EMBL" id="RRJ87410.1"/>
    </source>
</evidence>
<dbReference type="SUPFAM" id="SSF82185">
    <property type="entry name" value="Histone H3 K4-specific methyltransferase SET7/9 N-terminal domain"/>
    <property type="match status" value="1"/>
</dbReference>
<sequence length="280" mass="32767">MKYFKYTLLLGFSFFLSCQKIETKKTYYDTGELHSEISLNSEGERDGEMLIYYKNGNVKDKANYKNGKAIDTIYGYNEDGSLDNIEYYLEDSTYNILYKNNRIYRRGAFTKSDKNNGWIETYDTNTGKLLMKSYLMEIFDKKLHSNTLIEYDAKGDTIKDKSVFFKLIVPDTVQVGQYNEGSIVFNSNKTEENKRKDKTLVIITGEGINKDFSNLSKIKLDSFKDRNRFAFKFTKKGKQVLRGKFLESLIIAKENSKNVEKVDVTVFDRDFYFEKEVYVK</sequence>
<gene>
    <name evidence="1" type="ORF">EG849_15355</name>
</gene>
<keyword evidence="2" id="KW-1185">Reference proteome</keyword>
<dbReference type="Proteomes" id="UP000271937">
    <property type="component" value="Unassembled WGS sequence"/>
</dbReference>
<dbReference type="RefSeq" id="WP_125014299.1">
    <property type="nucleotide sequence ID" value="NZ_RQVR01000038.1"/>
</dbReference>
<dbReference type="EMBL" id="RQVR01000038">
    <property type="protein sequence ID" value="RRJ87410.1"/>
    <property type="molecule type" value="Genomic_DNA"/>
</dbReference>
<organism evidence="1 2">
    <name type="scientific">Flavobacterium macacae</name>
    <dbReference type="NCBI Taxonomy" id="2488993"/>
    <lineage>
        <taxon>Bacteria</taxon>
        <taxon>Pseudomonadati</taxon>
        <taxon>Bacteroidota</taxon>
        <taxon>Flavobacteriia</taxon>
        <taxon>Flavobacteriales</taxon>
        <taxon>Flavobacteriaceae</taxon>
        <taxon>Flavobacterium</taxon>
    </lineage>
</organism>
<comment type="caution">
    <text evidence="1">The sequence shown here is derived from an EMBL/GenBank/DDBJ whole genome shotgun (WGS) entry which is preliminary data.</text>
</comment>
<evidence type="ECO:0000313" key="2">
    <source>
        <dbReference type="Proteomes" id="UP000271937"/>
    </source>
</evidence>
<evidence type="ECO:0008006" key="3">
    <source>
        <dbReference type="Google" id="ProtNLM"/>
    </source>
</evidence>
<protein>
    <recommendedName>
        <fullName evidence="3">Toxin-antitoxin system YwqK family antitoxin</fullName>
    </recommendedName>
</protein>
<dbReference type="Gene3D" id="3.90.930.1">
    <property type="match status" value="1"/>
</dbReference>
<dbReference type="OrthoDB" id="830908at2"/>
<proteinExistence type="predicted"/>
<reference evidence="1 2" key="1">
    <citation type="submission" date="2018-11" db="EMBL/GenBank/DDBJ databases">
        <title>Flavobacterium sp. nov., YIM 102600 draft genome.</title>
        <authorList>
            <person name="Li G."/>
            <person name="Jiang Y."/>
        </authorList>
    </citation>
    <scope>NUCLEOTIDE SEQUENCE [LARGE SCALE GENOMIC DNA]</scope>
    <source>
        <strain evidence="1 2">YIM 102600</strain>
    </source>
</reference>